<evidence type="ECO:0000256" key="1">
    <source>
        <dbReference type="ARBA" id="ARBA00009437"/>
    </source>
</evidence>
<keyword evidence="4" id="KW-0804">Transcription</keyword>
<evidence type="ECO:0000259" key="5">
    <source>
        <dbReference type="PROSITE" id="PS50931"/>
    </source>
</evidence>
<gene>
    <name evidence="6" type="ORF">G9Q37_19835</name>
</gene>
<dbReference type="Pfam" id="PF03466">
    <property type="entry name" value="LysR_substrate"/>
    <property type="match status" value="1"/>
</dbReference>
<accession>A0A6G8IMA2</accession>
<dbReference type="Proteomes" id="UP000503162">
    <property type="component" value="Chromosome"/>
</dbReference>
<dbReference type="GO" id="GO:0003700">
    <property type="term" value="F:DNA-binding transcription factor activity"/>
    <property type="evidence" value="ECO:0007669"/>
    <property type="project" value="InterPro"/>
</dbReference>
<keyword evidence="2" id="KW-0805">Transcription regulation</keyword>
<dbReference type="Pfam" id="PF00126">
    <property type="entry name" value="HTH_1"/>
    <property type="match status" value="1"/>
</dbReference>
<reference evidence="6 7" key="1">
    <citation type="submission" date="2020-03" db="EMBL/GenBank/DDBJ databases">
        <title>Hydrogenophaga sp. nov. isolated from cyanobacterial mat.</title>
        <authorList>
            <person name="Thorat V."/>
            <person name="Kirdat K."/>
            <person name="Tiwarekar B."/>
            <person name="Costa E.D."/>
            <person name="Yadav A."/>
        </authorList>
    </citation>
    <scope>NUCLEOTIDE SEQUENCE [LARGE SCALE GENOMIC DNA]</scope>
    <source>
        <strain evidence="6 7">BA0156</strain>
    </source>
</reference>
<dbReference type="GO" id="GO:0043565">
    <property type="term" value="F:sequence-specific DNA binding"/>
    <property type="evidence" value="ECO:0007669"/>
    <property type="project" value="TreeGrafter"/>
</dbReference>
<dbReference type="KEGG" id="hcz:G9Q37_19835"/>
<evidence type="ECO:0000256" key="4">
    <source>
        <dbReference type="ARBA" id="ARBA00023163"/>
    </source>
</evidence>
<dbReference type="PANTHER" id="PTHR30537:SF3">
    <property type="entry name" value="TRANSCRIPTIONAL REGULATORY PROTEIN"/>
    <property type="match status" value="1"/>
</dbReference>
<evidence type="ECO:0000256" key="2">
    <source>
        <dbReference type="ARBA" id="ARBA00023015"/>
    </source>
</evidence>
<keyword evidence="3" id="KW-0238">DNA-binding</keyword>
<dbReference type="Gene3D" id="3.40.190.290">
    <property type="match status" value="2"/>
</dbReference>
<proteinExistence type="inferred from homology"/>
<dbReference type="InterPro" id="IPR000847">
    <property type="entry name" value="LysR_HTH_N"/>
</dbReference>
<sequence length="285" mass="31492">MEWSDLKIFLAIARAGSLAGAARLTGQTQPTMGRRLSALEEAVGSSLFQRTPRGYVLTAEGSSVLVHAERIEDEVLAFERKLAGQDAMLDGLIRVSSSDWFGLHMLTPVFTEYGRKYPNVIVELVTDSRLFSLARREADLVFRIKPFDEPDVIQRKLMHIPYGLYAVADRKPVVGPLGEGMAVVTMNEAFGEMPDAVWLRRVLPKARLAFRSNNRDVQARMCMAGIGFAILPRPLGDSISDLQLVALAESPPGRDVWLGYHRDAKGSSRLKALLDITLARLSARA</sequence>
<evidence type="ECO:0000313" key="7">
    <source>
        <dbReference type="Proteomes" id="UP000503162"/>
    </source>
</evidence>
<protein>
    <submittedName>
        <fullName evidence="6">LysR family transcriptional regulator</fullName>
    </submittedName>
</protein>
<dbReference type="GO" id="GO:0006351">
    <property type="term" value="P:DNA-templated transcription"/>
    <property type="evidence" value="ECO:0007669"/>
    <property type="project" value="TreeGrafter"/>
</dbReference>
<comment type="similarity">
    <text evidence="1">Belongs to the LysR transcriptional regulatory family.</text>
</comment>
<dbReference type="InterPro" id="IPR036390">
    <property type="entry name" value="WH_DNA-bd_sf"/>
</dbReference>
<dbReference type="PROSITE" id="PS50931">
    <property type="entry name" value="HTH_LYSR"/>
    <property type="match status" value="1"/>
</dbReference>
<organism evidence="6 7">
    <name type="scientific">Hydrogenophaga crocea</name>
    <dbReference type="NCBI Taxonomy" id="2716225"/>
    <lineage>
        <taxon>Bacteria</taxon>
        <taxon>Pseudomonadati</taxon>
        <taxon>Pseudomonadota</taxon>
        <taxon>Betaproteobacteria</taxon>
        <taxon>Burkholderiales</taxon>
        <taxon>Comamonadaceae</taxon>
        <taxon>Hydrogenophaga</taxon>
    </lineage>
</organism>
<feature type="domain" description="HTH lysR-type" evidence="5">
    <location>
        <begin position="1"/>
        <end position="58"/>
    </location>
</feature>
<dbReference type="InterPro" id="IPR058163">
    <property type="entry name" value="LysR-type_TF_proteobact-type"/>
</dbReference>
<dbReference type="EMBL" id="CP049989">
    <property type="protein sequence ID" value="QIM54243.1"/>
    <property type="molecule type" value="Genomic_DNA"/>
</dbReference>
<name>A0A6G8IMA2_9BURK</name>
<dbReference type="Gene3D" id="1.10.10.10">
    <property type="entry name" value="Winged helix-like DNA-binding domain superfamily/Winged helix DNA-binding domain"/>
    <property type="match status" value="1"/>
</dbReference>
<evidence type="ECO:0000313" key="6">
    <source>
        <dbReference type="EMBL" id="QIM54243.1"/>
    </source>
</evidence>
<dbReference type="InterPro" id="IPR005119">
    <property type="entry name" value="LysR_subst-bd"/>
</dbReference>
<dbReference type="RefSeq" id="WP_166230025.1">
    <property type="nucleotide sequence ID" value="NZ_CP049989.1"/>
</dbReference>
<evidence type="ECO:0000256" key="3">
    <source>
        <dbReference type="ARBA" id="ARBA00023125"/>
    </source>
</evidence>
<dbReference type="AlphaFoldDB" id="A0A6G8IMA2"/>
<dbReference type="SUPFAM" id="SSF53850">
    <property type="entry name" value="Periplasmic binding protein-like II"/>
    <property type="match status" value="1"/>
</dbReference>
<dbReference type="PANTHER" id="PTHR30537">
    <property type="entry name" value="HTH-TYPE TRANSCRIPTIONAL REGULATOR"/>
    <property type="match status" value="1"/>
</dbReference>
<dbReference type="InterPro" id="IPR036388">
    <property type="entry name" value="WH-like_DNA-bd_sf"/>
</dbReference>
<keyword evidence="7" id="KW-1185">Reference proteome</keyword>
<dbReference type="SUPFAM" id="SSF46785">
    <property type="entry name" value="Winged helix' DNA-binding domain"/>
    <property type="match status" value="1"/>
</dbReference>